<name>A0A067TKR4_GALM3</name>
<dbReference type="HOGENOM" id="CLU_014628_0_0_1"/>
<keyword evidence="4" id="KW-1133">Transmembrane helix</keyword>
<feature type="region of interest" description="Disordered" evidence="3">
    <location>
        <begin position="606"/>
        <end position="715"/>
    </location>
</feature>
<organism evidence="6 7">
    <name type="scientific">Galerina marginata (strain CBS 339.88)</name>
    <dbReference type="NCBI Taxonomy" id="685588"/>
    <lineage>
        <taxon>Eukaryota</taxon>
        <taxon>Fungi</taxon>
        <taxon>Dikarya</taxon>
        <taxon>Basidiomycota</taxon>
        <taxon>Agaricomycotina</taxon>
        <taxon>Agaricomycetes</taxon>
        <taxon>Agaricomycetidae</taxon>
        <taxon>Agaricales</taxon>
        <taxon>Agaricineae</taxon>
        <taxon>Strophariaceae</taxon>
        <taxon>Galerina</taxon>
    </lineage>
</organism>
<evidence type="ECO:0000256" key="4">
    <source>
        <dbReference type="SAM" id="Phobius"/>
    </source>
</evidence>
<evidence type="ECO:0000256" key="2">
    <source>
        <dbReference type="ARBA" id="ARBA00022737"/>
    </source>
</evidence>
<dbReference type="SUPFAM" id="SSF117281">
    <property type="entry name" value="Kelch motif"/>
    <property type="match status" value="1"/>
</dbReference>
<dbReference type="Pfam" id="PF24681">
    <property type="entry name" value="Kelch_KLHDC2_KLHL20_DRC7"/>
    <property type="match status" value="1"/>
</dbReference>
<keyword evidence="5" id="KW-0732">Signal</keyword>
<feature type="compositionally biased region" description="Low complexity" evidence="3">
    <location>
        <begin position="700"/>
        <end position="710"/>
    </location>
</feature>
<reference evidence="7" key="1">
    <citation type="journal article" date="2014" name="Proc. Natl. Acad. Sci. U.S.A.">
        <title>Extensive sampling of basidiomycete genomes demonstrates inadequacy of the white-rot/brown-rot paradigm for wood decay fungi.</title>
        <authorList>
            <person name="Riley R."/>
            <person name="Salamov A.A."/>
            <person name="Brown D.W."/>
            <person name="Nagy L.G."/>
            <person name="Floudas D."/>
            <person name="Held B.W."/>
            <person name="Levasseur A."/>
            <person name="Lombard V."/>
            <person name="Morin E."/>
            <person name="Otillar R."/>
            <person name="Lindquist E.A."/>
            <person name="Sun H."/>
            <person name="LaButti K.M."/>
            <person name="Schmutz J."/>
            <person name="Jabbour D."/>
            <person name="Luo H."/>
            <person name="Baker S.E."/>
            <person name="Pisabarro A.G."/>
            <person name="Walton J.D."/>
            <person name="Blanchette R.A."/>
            <person name="Henrissat B."/>
            <person name="Martin F."/>
            <person name="Cullen D."/>
            <person name="Hibbett D.S."/>
            <person name="Grigoriev I.V."/>
        </authorList>
    </citation>
    <scope>NUCLEOTIDE SEQUENCE [LARGE SCALE GENOMIC DNA]</scope>
    <source>
        <strain evidence="7">CBS 339.88</strain>
    </source>
</reference>
<keyword evidence="2" id="KW-0677">Repeat</keyword>
<dbReference type="OrthoDB" id="10250130at2759"/>
<keyword evidence="4" id="KW-0472">Membrane</keyword>
<gene>
    <name evidence="6" type="ORF">GALMADRAFT_236113</name>
</gene>
<sequence length="934" mass="100298">MAPGSFLFLLFSLFVCHRLPVRAQTISTTTPVPPLQWINLSNLLQGSARPPPLRDAAIGYDETSRSLIVFGGLSETGLPQSQTFLLNLQTLLWSTPSPPANLQRAPPSRSAALFGTDFAASNRHGFVVIGGQGSDGKALSDTWEYDFNNQFWSEVVLSPGAPSPRWGASGGIDIRTPPIQDAIVPGPNNTFYLAGGFNGNTVSPLSDVWRLNVSGTLSSNLPDSVQGSWEHLTINSLPGRVSQAGAVISHQVIATGGCDSNVSPTATNATCPKQDAFIIDALSQAAVTPSSCPAPRVAPVLVPNMNTFSTAFGSQVFLLLGSFNSSLWQDSNGLVRGEVAILDINTGSWTRILPSGDPDSSGVVRFPSPREGAAALSFSEALVGNSRPTSSDTIIFGGQDTNGSFLSDVWLLRAYTGAITPSSPTWSGFGDGQLQTGVNADGSGVRVTYLTECASLIAQQGSNSSSPSTANNGSDSGSGQSGASQTERLFNTSFVHKLSAPLSVVVLLPVFLFFRWTQASLEERWLPNRNVALVVVFTIFGLAAYGLGIVGLIFSFTTISSMPSSHQDTHLKTSHGVVGLIFFLCLYVLVPLLYLVFACFSPRSDVYGGKQSQRSISPHGNSFITNEKADPGPPAPRSLTPSVHNTSPPSSPRPRTLSWDASNMLRPSHDEGMSGESTPSATIGKGFEVVNRPNRANRHSGSWPAPSAPGAAPPLPSTRSLGDIDWLLRRRSLNAVGELDYAITQAHNAQHALNASHANTSPAVYVPMIKYPRRQVVLLHVLVQLSVLGLAIVSLVQLWMRAKRYLFVIFFVWIAAYYTIMVTLAWYRRPASSLLTVALWHLRGKTLPIPLQGPSNPSTASPGPYTHHRPPFRTATQPDELSYSHASPANADTDDTDEDIDEDTRQRLIEEEMDRREVSIVTVPRRKLLVTNPS</sequence>
<evidence type="ECO:0000313" key="7">
    <source>
        <dbReference type="Proteomes" id="UP000027222"/>
    </source>
</evidence>
<feature type="region of interest" description="Disordered" evidence="3">
    <location>
        <begin position="460"/>
        <end position="484"/>
    </location>
</feature>
<feature type="compositionally biased region" description="Polar residues" evidence="3">
    <location>
        <begin position="874"/>
        <end position="887"/>
    </location>
</feature>
<feature type="region of interest" description="Disordered" evidence="3">
    <location>
        <begin position="851"/>
        <end position="916"/>
    </location>
</feature>
<feature type="compositionally biased region" description="Acidic residues" evidence="3">
    <location>
        <begin position="892"/>
        <end position="902"/>
    </location>
</feature>
<dbReference type="PANTHER" id="PTHR46093">
    <property type="entry name" value="ACYL-COA-BINDING DOMAIN-CONTAINING PROTEIN 5"/>
    <property type="match status" value="1"/>
</dbReference>
<dbReference type="InterPro" id="IPR015915">
    <property type="entry name" value="Kelch-typ_b-propeller"/>
</dbReference>
<feature type="transmembrane region" description="Helical" evidence="4">
    <location>
        <begin position="576"/>
        <end position="600"/>
    </location>
</feature>
<feature type="chain" id="PRO_5001649419" evidence="5">
    <location>
        <begin position="24"/>
        <end position="934"/>
    </location>
</feature>
<feature type="transmembrane region" description="Helical" evidence="4">
    <location>
        <begin position="805"/>
        <end position="827"/>
    </location>
</feature>
<evidence type="ECO:0000256" key="5">
    <source>
        <dbReference type="SAM" id="SignalP"/>
    </source>
</evidence>
<accession>A0A067TKR4</accession>
<dbReference type="STRING" id="685588.A0A067TKR4"/>
<feature type="transmembrane region" description="Helical" evidence="4">
    <location>
        <begin position="498"/>
        <end position="518"/>
    </location>
</feature>
<feature type="transmembrane region" description="Helical" evidence="4">
    <location>
        <begin position="777"/>
        <end position="799"/>
    </location>
</feature>
<dbReference type="Gene3D" id="2.120.10.80">
    <property type="entry name" value="Kelch-type beta propeller"/>
    <property type="match status" value="2"/>
</dbReference>
<keyword evidence="4" id="KW-0812">Transmembrane</keyword>
<feature type="compositionally biased region" description="Polar residues" evidence="3">
    <location>
        <begin position="610"/>
        <end position="625"/>
    </location>
</feature>
<feature type="compositionally biased region" description="Polar residues" evidence="3">
    <location>
        <begin position="460"/>
        <end position="469"/>
    </location>
</feature>
<proteinExistence type="predicted"/>
<dbReference type="EMBL" id="KL142368">
    <property type="protein sequence ID" value="KDR83756.1"/>
    <property type="molecule type" value="Genomic_DNA"/>
</dbReference>
<dbReference type="Proteomes" id="UP000027222">
    <property type="component" value="Unassembled WGS sequence"/>
</dbReference>
<feature type="signal peptide" evidence="5">
    <location>
        <begin position="1"/>
        <end position="23"/>
    </location>
</feature>
<evidence type="ECO:0000256" key="3">
    <source>
        <dbReference type="SAM" id="MobiDB-lite"/>
    </source>
</evidence>
<feature type="transmembrane region" description="Helical" evidence="4">
    <location>
        <begin position="530"/>
        <end position="556"/>
    </location>
</feature>
<dbReference type="PANTHER" id="PTHR46093:SF18">
    <property type="entry name" value="FIBRONECTIN TYPE-III DOMAIN-CONTAINING PROTEIN"/>
    <property type="match status" value="1"/>
</dbReference>
<evidence type="ECO:0000313" key="6">
    <source>
        <dbReference type="EMBL" id="KDR83756.1"/>
    </source>
</evidence>
<feature type="compositionally biased region" description="Low complexity" evidence="3">
    <location>
        <begin position="470"/>
        <end position="484"/>
    </location>
</feature>
<feature type="compositionally biased region" description="Basic and acidic residues" evidence="3">
    <location>
        <begin position="903"/>
        <end position="916"/>
    </location>
</feature>
<protein>
    <submittedName>
        <fullName evidence="6">Uncharacterized protein</fullName>
    </submittedName>
</protein>
<evidence type="ECO:0000256" key="1">
    <source>
        <dbReference type="ARBA" id="ARBA00022441"/>
    </source>
</evidence>
<keyword evidence="1" id="KW-0880">Kelch repeat</keyword>
<dbReference type="AlphaFoldDB" id="A0A067TKR4"/>
<keyword evidence="7" id="KW-1185">Reference proteome</keyword>